<accession>A0A0B6ZBT1</accession>
<sequence>TLDSQLVESSTLHQHVVCEMSEKLEDASQEITELKDLMKHKEDMVAELDKEITRLRDGNIGLETVNLSVKEDIDKKSA</sequence>
<dbReference type="AlphaFoldDB" id="A0A0B6ZBT1"/>
<feature type="non-terminal residue" evidence="2">
    <location>
        <position position="1"/>
    </location>
</feature>
<dbReference type="EMBL" id="HACG01019042">
    <property type="protein sequence ID" value="CEK65907.1"/>
    <property type="molecule type" value="Transcribed_RNA"/>
</dbReference>
<keyword evidence="1" id="KW-0175">Coiled coil</keyword>
<gene>
    <name evidence="2" type="primary">ORF56680</name>
</gene>
<feature type="non-terminal residue" evidence="2">
    <location>
        <position position="78"/>
    </location>
</feature>
<feature type="coiled-coil region" evidence="1">
    <location>
        <begin position="24"/>
        <end position="51"/>
    </location>
</feature>
<proteinExistence type="predicted"/>
<reference evidence="2" key="1">
    <citation type="submission" date="2014-12" db="EMBL/GenBank/DDBJ databases">
        <title>Insight into the proteome of Arion vulgaris.</title>
        <authorList>
            <person name="Aradska J."/>
            <person name="Bulat T."/>
            <person name="Smidak R."/>
            <person name="Sarate P."/>
            <person name="Gangsoo J."/>
            <person name="Sialana F."/>
            <person name="Bilban M."/>
            <person name="Lubec G."/>
        </authorList>
    </citation>
    <scope>NUCLEOTIDE SEQUENCE</scope>
    <source>
        <tissue evidence="2">Skin</tissue>
    </source>
</reference>
<name>A0A0B6ZBT1_9EUPU</name>
<evidence type="ECO:0000313" key="2">
    <source>
        <dbReference type="EMBL" id="CEK65907.1"/>
    </source>
</evidence>
<protein>
    <submittedName>
        <fullName evidence="2">Uncharacterized protein</fullName>
    </submittedName>
</protein>
<organism evidence="2">
    <name type="scientific">Arion vulgaris</name>
    <dbReference type="NCBI Taxonomy" id="1028688"/>
    <lineage>
        <taxon>Eukaryota</taxon>
        <taxon>Metazoa</taxon>
        <taxon>Spiralia</taxon>
        <taxon>Lophotrochozoa</taxon>
        <taxon>Mollusca</taxon>
        <taxon>Gastropoda</taxon>
        <taxon>Heterobranchia</taxon>
        <taxon>Euthyneura</taxon>
        <taxon>Panpulmonata</taxon>
        <taxon>Eupulmonata</taxon>
        <taxon>Stylommatophora</taxon>
        <taxon>Helicina</taxon>
        <taxon>Arionoidea</taxon>
        <taxon>Arionidae</taxon>
        <taxon>Arion</taxon>
    </lineage>
</organism>
<evidence type="ECO:0000256" key="1">
    <source>
        <dbReference type="SAM" id="Coils"/>
    </source>
</evidence>